<protein>
    <submittedName>
        <fullName evidence="3">Uncharacterized protein</fullName>
    </submittedName>
</protein>
<sequence>MFKFFILSTLFCLVCVANAVPAENEERFCHSMADNSRYKCVHCNDPKQEKICVNLRTLFETVSVSAKSETRLLPVAVVVVLSVLGVLFVQGIIALLVYVCKSVKWQK</sequence>
<name>A0ABD2JQB8_HETSC</name>
<keyword evidence="2" id="KW-0732">Signal</keyword>
<feature type="transmembrane region" description="Helical" evidence="1">
    <location>
        <begin position="72"/>
        <end position="99"/>
    </location>
</feature>
<evidence type="ECO:0000256" key="2">
    <source>
        <dbReference type="SAM" id="SignalP"/>
    </source>
</evidence>
<keyword evidence="1" id="KW-1133">Transmembrane helix</keyword>
<gene>
    <name evidence="3" type="ORF">niasHS_005246</name>
</gene>
<comment type="caution">
    <text evidence="3">The sequence shown here is derived from an EMBL/GenBank/DDBJ whole genome shotgun (WGS) entry which is preliminary data.</text>
</comment>
<proteinExistence type="predicted"/>
<dbReference type="AlphaFoldDB" id="A0ABD2JQB8"/>
<dbReference type="EMBL" id="JBICCN010000117">
    <property type="protein sequence ID" value="KAL3092822.1"/>
    <property type="molecule type" value="Genomic_DNA"/>
</dbReference>
<dbReference type="Proteomes" id="UP001620645">
    <property type="component" value="Unassembled WGS sequence"/>
</dbReference>
<reference evidence="3 4" key="1">
    <citation type="submission" date="2024-10" db="EMBL/GenBank/DDBJ databases">
        <authorList>
            <person name="Kim D."/>
        </authorList>
    </citation>
    <scope>NUCLEOTIDE SEQUENCE [LARGE SCALE GENOMIC DNA]</scope>
    <source>
        <strain evidence="3">Taebaek</strain>
    </source>
</reference>
<evidence type="ECO:0000313" key="4">
    <source>
        <dbReference type="Proteomes" id="UP001620645"/>
    </source>
</evidence>
<keyword evidence="1" id="KW-0812">Transmembrane</keyword>
<evidence type="ECO:0000313" key="3">
    <source>
        <dbReference type="EMBL" id="KAL3092822.1"/>
    </source>
</evidence>
<feature type="signal peptide" evidence="2">
    <location>
        <begin position="1"/>
        <end position="19"/>
    </location>
</feature>
<evidence type="ECO:0000256" key="1">
    <source>
        <dbReference type="SAM" id="Phobius"/>
    </source>
</evidence>
<feature type="chain" id="PRO_5044764986" evidence="2">
    <location>
        <begin position="20"/>
        <end position="107"/>
    </location>
</feature>
<accession>A0ABD2JQB8</accession>
<organism evidence="3 4">
    <name type="scientific">Heterodera schachtii</name>
    <name type="common">Sugarbeet cyst nematode worm</name>
    <name type="synonym">Tylenchus schachtii</name>
    <dbReference type="NCBI Taxonomy" id="97005"/>
    <lineage>
        <taxon>Eukaryota</taxon>
        <taxon>Metazoa</taxon>
        <taxon>Ecdysozoa</taxon>
        <taxon>Nematoda</taxon>
        <taxon>Chromadorea</taxon>
        <taxon>Rhabditida</taxon>
        <taxon>Tylenchina</taxon>
        <taxon>Tylenchomorpha</taxon>
        <taxon>Tylenchoidea</taxon>
        <taxon>Heteroderidae</taxon>
        <taxon>Heteroderinae</taxon>
        <taxon>Heterodera</taxon>
    </lineage>
</organism>
<keyword evidence="1" id="KW-0472">Membrane</keyword>
<keyword evidence="4" id="KW-1185">Reference proteome</keyword>